<feature type="compositionally biased region" description="Low complexity" evidence="1">
    <location>
        <begin position="114"/>
        <end position="139"/>
    </location>
</feature>
<sequence length="147" mass="14902">MYRPGNSLSTSGLSKSIPGTDSRGAEWVAGVRRLCAVALPDHLNLNDTDTGALISDPHESVQGQSPWLIKPGRGEGDEDSVGFSRPPALAQDAAEGVEDRAGGPNGTAPEEYNTASTTSSTSTSTSTGISTSTGTGPTGQRALASSV</sequence>
<proteinExistence type="predicted"/>
<gene>
    <name evidence="2" type="ORF">KUF71_013589</name>
</gene>
<reference evidence="2" key="2">
    <citation type="journal article" date="2023" name="BMC Genomics">
        <title>Pest status, molecular evolution, and epigenetic factors derived from the genome assembly of Frankliniella fusca, a thysanopteran phytovirus vector.</title>
        <authorList>
            <person name="Catto M.A."/>
            <person name="Labadie P.E."/>
            <person name="Jacobson A.L."/>
            <person name="Kennedy G.G."/>
            <person name="Srinivasan R."/>
            <person name="Hunt B.G."/>
        </authorList>
    </citation>
    <scope>NUCLEOTIDE SEQUENCE</scope>
    <source>
        <strain evidence="2">PL_HMW_Pooled</strain>
    </source>
</reference>
<reference evidence="2" key="1">
    <citation type="submission" date="2021-07" db="EMBL/GenBank/DDBJ databases">
        <authorList>
            <person name="Catto M.A."/>
            <person name="Jacobson A."/>
            <person name="Kennedy G."/>
            <person name="Labadie P."/>
            <person name="Hunt B.G."/>
            <person name="Srinivasan R."/>
        </authorList>
    </citation>
    <scope>NUCLEOTIDE SEQUENCE</scope>
    <source>
        <strain evidence="2">PL_HMW_Pooled</strain>
        <tissue evidence="2">Head</tissue>
    </source>
</reference>
<dbReference type="AlphaFoldDB" id="A0AAE1HQ36"/>
<evidence type="ECO:0000313" key="2">
    <source>
        <dbReference type="EMBL" id="KAK3925382.1"/>
    </source>
</evidence>
<feature type="compositionally biased region" description="Polar residues" evidence="1">
    <location>
        <begin position="1"/>
        <end position="19"/>
    </location>
</feature>
<dbReference type="Proteomes" id="UP001219518">
    <property type="component" value="Unassembled WGS sequence"/>
</dbReference>
<feature type="region of interest" description="Disordered" evidence="1">
    <location>
        <begin position="1"/>
        <end position="22"/>
    </location>
</feature>
<protein>
    <submittedName>
        <fullName evidence="2">1,3-beta-glucan synthase component GSC2</fullName>
    </submittedName>
</protein>
<evidence type="ECO:0000256" key="1">
    <source>
        <dbReference type="SAM" id="MobiDB-lite"/>
    </source>
</evidence>
<evidence type="ECO:0000313" key="3">
    <source>
        <dbReference type="Proteomes" id="UP001219518"/>
    </source>
</evidence>
<organism evidence="2 3">
    <name type="scientific">Frankliniella fusca</name>
    <dbReference type="NCBI Taxonomy" id="407009"/>
    <lineage>
        <taxon>Eukaryota</taxon>
        <taxon>Metazoa</taxon>
        <taxon>Ecdysozoa</taxon>
        <taxon>Arthropoda</taxon>
        <taxon>Hexapoda</taxon>
        <taxon>Insecta</taxon>
        <taxon>Pterygota</taxon>
        <taxon>Neoptera</taxon>
        <taxon>Paraneoptera</taxon>
        <taxon>Thysanoptera</taxon>
        <taxon>Terebrantia</taxon>
        <taxon>Thripoidea</taxon>
        <taxon>Thripidae</taxon>
        <taxon>Frankliniella</taxon>
    </lineage>
</organism>
<feature type="region of interest" description="Disordered" evidence="1">
    <location>
        <begin position="46"/>
        <end position="147"/>
    </location>
</feature>
<keyword evidence="3" id="KW-1185">Reference proteome</keyword>
<name>A0AAE1HQ36_9NEOP</name>
<accession>A0AAE1HQ36</accession>
<comment type="caution">
    <text evidence="2">The sequence shown here is derived from an EMBL/GenBank/DDBJ whole genome shotgun (WGS) entry which is preliminary data.</text>
</comment>
<dbReference type="EMBL" id="JAHWGI010001227">
    <property type="protein sequence ID" value="KAK3925382.1"/>
    <property type="molecule type" value="Genomic_DNA"/>
</dbReference>